<proteinExistence type="predicted"/>
<evidence type="ECO:0000313" key="1">
    <source>
        <dbReference type="EMBL" id="KLV09310.1"/>
    </source>
</evidence>
<organism evidence="1 2">
    <name type="scientific">Photobacterium aquae</name>
    <dbReference type="NCBI Taxonomy" id="1195763"/>
    <lineage>
        <taxon>Bacteria</taxon>
        <taxon>Pseudomonadati</taxon>
        <taxon>Pseudomonadota</taxon>
        <taxon>Gammaproteobacteria</taxon>
        <taxon>Vibrionales</taxon>
        <taxon>Vibrionaceae</taxon>
        <taxon>Photobacterium</taxon>
    </lineage>
</organism>
<protein>
    <submittedName>
        <fullName evidence="1">Uncharacterized protein</fullName>
    </submittedName>
</protein>
<dbReference type="Proteomes" id="UP000036097">
    <property type="component" value="Unassembled WGS sequence"/>
</dbReference>
<gene>
    <name evidence="1" type="ORF">ABT56_03740</name>
</gene>
<comment type="caution">
    <text evidence="1">The sequence shown here is derived from an EMBL/GenBank/DDBJ whole genome shotgun (WGS) entry which is preliminary data.</text>
</comment>
<reference evidence="1 2" key="1">
    <citation type="submission" date="2015-05" db="EMBL/GenBank/DDBJ databases">
        <title>Photobacterium galathea sp. nov.</title>
        <authorList>
            <person name="Machado H."/>
            <person name="Gram L."/>
        </authorList>
    </citation>
    <scope>NUCLEOTIDE SEQUENCE [LARGE SCALE GENOMIC DNA]</scope>
    <source>
        <strain evidence="1 2">CGMCC 1.12159</strain>
    </source>
</reference>
<sequence length="70" mass="8001">MRDQTALVPSQYKNTDMKKASVFRLRLLIVVGEEASSRSWGTPTLWSTIYEEPEMRDQTALVSANIEIQI</sequence>
<dbReference type="AlphaFoldDB" id="A0A0J1HCC7"/>
<accession>A0A0J1HCC7</accession>
<name>A0A0J1HCC7_9GAMM</name>
<dbReference type="PATRIC" id="fig|1195763.3.peg.804"/>
<keyword evidence="2" id="KW-1185">Reference proteome</keyword>
<dbReference type="EMBL" id="LDOT01000002">
    <property type="protein sequence ID" value="KLV09310.1"/>
    <property type="molecule type" value="Genomic_DNA"/>
</dbReference>
<evidence type="ECO:0000313" key="2">
    <source>
        <dbReference type="Proteomes" id="UP000036097"/>
    </source>
</evidence>